<feature type="domain" description="DUF5643" evidence="3">
    <location>
        <begin position="229"/>
        <end position="334"/>
    </location>
</feature>
<accession>A0ABT9J1T3</accession>
<gene>
    <name evidence="4" type="ORF">Q5Y73_15805</name>
</gene>
<keyword evidence="5" id="KW-1185">Reference proteome</keyword>
<evidence type="ECO:0000259" key="2">
    <source>
        <dbReference type="Pfam" id="PF13786"/>
    </source>
</evidence>
<keyword evidence="1" id="KW-0472">Membrane</keyword>
<evidence type="ECO:0000313" key="4">
    <source>
        <dbReference type="EMBL" id="MDP5275575.1"/>
    </source>
</evidence>
<dbReference type="InterPro" id="IPR025436">
    <property type="entry name" value="DUF4179"/>
</dbReference>
<organism evidence="4 5">
    <name type="scientific">Chengkuizengella axinellae</name>
    <dbReference type="NCBI Taxonomy" id="3064388"/>
    <lineage>
        <taxon>Bacteria</taxon>
        <taxon>Bacillati</taxon>
        <taxon>Bacillota</taxon>
        <taxon>Bacilli</taxon>
        <taxon>Bacillales</taxon>
        <taxon>Paenibacillaceae</taxon>
        <taxon>Chengkuizengella</taxon>
    </lineage>
</organism>
<feature type="domain" description="DUF4179" evidence="2">
    <location>
        <begin position="43"/>
        <end position="135"/>
    </location>
</feature>
<evidence type="ECO:0000256" key="1">
    <source>
        <dbReference type="SAM" id="Phobius"/>
    </source>
</evidence>
<comment type="caution">
    <text evidence="4">The sequence shown here is derived from an EMBL/GenBank/DDBJ whole genome shotgun (WGS) entry which is preliminary data.</text>
</comment>
<evidence type="ECO:0000259" key="3">
    <source>
        <dbReference type="Pfam" id="PF18705"/>
    </source>
</evidence>
<dbReference type="Pfam" id="PF18705">
    <property type="entry name" value="DUF5643"/>
    <property type="match status" value="1"/>
</dbReference>
<dbReference type="Proteomes" id="UP001231941">
    <property type="component" value="Unassembled WGS sequence"/>
</dbReference>
<sequence length="449" mass="52175">MPDQEEKLFNGLKEQYKDLPIPEDIDLYIKRGISKANNKSKIKRRFMISIITASMLLFILVGSIRVSPSFAMYLNNIPGFSKVVEFIYNDKGLKSAIDHGFVQSVGESGKYDDVTVTIDQVIVDEEKMVLFYTVENIKHYNRVYAHTQLNTLDNQKYAYGNGSVLDFNTGIDNSVSGKVEFYLKDNIPDDFIFKVDLDTTGWNKNVYGFSDTISIEFSVDKNLFEYDKKLIAIHETVEIEGQRITFDSIFIYPTRTELKLTFDKNNTKKISGFNDLRISDNKDNEWFPIESDNSPYLFKESEAIVYLESSYFEDPEEMYVAFSSVRAVNKDKVDLVIDLDKRALISAPDDHISLFMIGEYESDFYNSKIKKYLSLVFLMRDEHQRDLLEIDSDFTDGMQNEYQIQGYTYRKGAKTKEIHIPQQEYMNPIKLRIVDYPTTIYKDVVIKIK</sequence>
<proteinExistence type="predicted"/>
<reference evidence="4 5" key="1">
    <citation type="submission" date="2023-08" db="EMBL/GenBank/DDBJ databases">
        <authorList>
            <person name="Park J.-S."/>
        </authorList>
    </citation>
    <scope>NUCLEOTIDE SEQUENCE [LARGE SCALE GENOMIC DNA]</scope>
    <source>
        <strain evidence="4 5">2205SS18-9</strain>
    </source>
</reference>
<dbReference type="RefSeq" id="WP_305992881.1">
    <property type="nucleotide sequence ID" value="NZ_JAVAMP010000008.1"/>
</dbReference>
<dbReference type="Gene3D" id="2.60.40.1630">
    <property type="entry name" value="bacillus anthracis domain"/>
    <property type="match status" value="1"/>
</dbReference>
<feature type="transmembrane region" description="Helical" evidence="1">
    <location>
        <begin position="46"/>
        <end position="66"/>
    </location>
</feature>
<dbReference type="EMBL" id="JAVAMP010000008">
    <property type="protein sequence ID" value="MDP5275575.1"/>
    <property type="molecule type" value="Genomic_DNA"/>
</dbReference>
<keyword evidence="1" id="KW-1133">Transmembrane helix</keyword>
<keyword evidence="1" id="KW-0812">Transmembrane</keyword>
<protein>
    <submittedName>
        <fullName evidence="4">DUF4179 domain-containing protein</fullName>
    </submittedName>
</protein>
<name>A0ABT9J1T3_9BACL</name>
<dbReference type="Pfam" id="PF13786">
    <property type="entry name" value="DUF4179"/>
    <property type="match status" value="1"/>
</dbReference>
<dbReference type="InterPro" id="IPR040680">
    <property type="entry name" value="DUF5643"/>
</dbReference>
<evidence type="ECO:0000313" key="5">
    <source>
        <dbReference type="Proteomes" id="UP001231941"/>
    </source>
</evidence>